<feature type="domain" description="FAD-binding" evidence="6">
    <location>
        <begin position="3"/>
        <end position="348"/>
    </location>
</feature>
<sequence>MTTSIAIIGAGLGGLLLARVLHVHGIAATVYEADASAGARTQGGLLDIHDFNGQIALKAAGLHAQFVAHIHAGGQATRVLDLHGTVLSDQADDGTGGRPEILRGDLRQILLDALPADSVRWGHKLTTITPVGDGQHALHFAHGARVTADLLVGADGAWSKVRPLLSNATPTYTGLTYVETSLTPTNPAHAAAARAVGTGAMFALTPGQGVMAHCEPGGVLHAYVALQRPEDWFAELRNADSASVRRRIAEEFAGWAPELTALITEGDGAPVIRPTYTLPADHRWSRKPGLTLLGDAAHLMVPSGEGANLALYDGAELARAIVASPNDLEAALLAYETDLFSRSAAVAQEALELIEVLFGEGTPRSLQQMFSQGDVAAADIPS</sequence>
<dbReference type="InterPro" id="IPR002938">
    <property type="entry name" value="FAD-bd"/>
</dbReference>
<keyword evidence="5" id="KW-0963">Cytoplasm</keyword>
<dbReference type="STRING" id="857265.WG78_11590"/>
<feature type="binding site" evidence="5">
    <location>
        <position position="47"/>
    </location>
    <ligand>
        <name>FAD</name>
        <dbReference type="ChEBI" id="CHEBI:57692"/>
    </ligand>
</feature>
<dbReference type="HAMAP" id="MF_00845">
    <property type="entry name" value="TetX_monooxygenase"/>
    <property type="match status" value="1"/>
</dbReference>
<dbReference type="GO" id="GO:0005737">
    <property type="term" value="C:cytoplasm"/>
    <property type="evidence" value="ECO:0007669"/>
    <property type="project" value="UniProtKB-SubCell"/>
</dbReference>
<comment type="caution">
    <text evidence="7">The sequence shown here is derived from an EMBL/GenBank/DDBJ whole genome shotgun (WGS) entry which is preliminary data.</text>
</comment>
<feature type="binding site" evidence="5">
    <location>
        <position position="40"/>
    </location>
    <ligand>
        <name>NADPH</name>
        <dbReference type="ChEBI" id="CHEBI:57783"/>
    </ligand>
</feature>
<dbReference type="RefSeq" id="WP_053937979.1">
    <property type="nucleotide sequence ID" value="NZ_LAQT01000009.1"/>
</dbReference>
<keyword evidence="2 5" id="KW-0274">FAD</keyword>
<keyword evidence="5" id="KW-0547">Nucleotide-binding</keyword>
<dbReference type="Pfam" id="PF01494">
    <property type="entry name" value="FAD_binding_3"/>
    <property type="match status" value="1"/>
</dbReference>
<proteinExistence type="inferred from homology"/>
<evidence type="ECO:0000313" key="7">
    <source>
        <dbReference type="EMBL" id="KPC52485.1"/>
    </source>
</evidence>
<dbReference type="InterPro" id="IPR043683">
    <property type="entry name" value="TetX_monooxygenase"/>
</dbReference>
<keyword evidence="1 5" id="KW-0285">Flavoprotein</keyword>
<comment type="catalytic activity">
    <reaction evidence="5">
        <text>a tetracycline + NADPH + O2 + H(+) = an 11a-hydroxytetracycline + NADP(+) + H2O</text>
        <dbReference type="Rhea" id="RHEA:61444"/>
        <dbReference type="ChEBI" id="CHEBI:15377"/>
        <dbReference type="ChEBI" id="CHEBI:15378"/>
        <dbReference type="ChEBI" id="CHEBI:15379"/>
        <dbReference type="ChEBI" id="CHEBI:57783"/>
        <dbReference type="ChEBI" id="CHEBI:58349"/>
        <dbReference type="ChEBI" id="CHEBI:144644"/>
        <dbReference type="ChEBI" id="CHEBI:144645"/>
    </reaction>
</comment>
<dbReference type="SUPFAM" id="SSF51905">
    <property type="entry name" value="FAD/NAD(P)-binding domain"/>
    <property type="match status" value="1"/>
</dbReference>
<evidence type="ECO:0000256" key="4">
    <source>
        <dbReference type="ARBA" id="ARBA00023033"/>
    </source>
</evidence>
<evidence type="ECO:0000256" key="2">
    <source>
        <dbReference type="ARBA" id="ARBA00022827"/>
    </source>
</evidence>
<comment type="similarity">
    <text evidence="5">Belongs to the aromatic-ring hydroxylase family. TetX subfamily.</text>
</comment>
<comment type="function">
    <text evidence="5">An FAD-requiring monooxygenase active on some tetracycline antibiotic derivatives, which leads to their inactivation. Hydroxylates carbon 11a of tetracycline and some analogs.</text>
</comment>
<name>A0A0N0GN88_9NEIS</name>
<keyword evidence="8" id="KW-1185">Reference proteome</keyword>
<comment type="domain">
    <text evidence="5">Consists of an N-terminal FAD-binding domain with a Rossman fold and a C-terminal substrate-binding domain.</text>
</comment>
<dbReference type="InterPro" id="IPR036188">
    <property type="entry name" value="FAD/NAD-bd_sf"/>
</dbReference>
<organism evidence="7 8">
    <name type="scientific">Amantichitinum ursilacus</name>
    <dbReference type="NCBI Taxonomy" id="857265"/>
    <lineage>
        <taxon>Bacteria</taxon>
        <taxon>Pseudomonadati</taxon>
        <taxon>Pseudomonadota</taxon>
        <taxon>Betaproteobacteria</taxon>
        <taxon>Neisseriales</taxon>
        <taxon>Chitinibacteraceae</taxon>
        <taxon>Amantichitinum</taxon>
    </lineage>
</organism>
<accession>A0A0N0GN88</accession>
<evidence type="ECO:0000313" key="8">
    <source>
        <dbReference type="Proteomes" id="UP000037939"/>
    </source>
</evidence>
<dbReference type="PATRIC" id="fig|857265.3.peg.2381"/>
<keyword evidence="5" id="KW-0521">NADP</keyword>
<dbReference type="EC" id="1.14.13.-" evidence="5"/>
<dbReference type="PANTHER" id="PTHR46972:SF1">
    <property type="entry name" value="FAD DEPENDENT OXIDOREDUCTASE DOMAIN-CONTAINING PROTEIN"/>
    <property type="match status" value="1"/>
</dbReference>
<evidence type="ECO:0000256" key="5">
    <source>
        <dbReference type="HAMAP-Rule" id="MF_00845"/>
    </source>
</evidence>
<reference evidence="7 8" key="1">
    <citation type="submission" date="2015-07" db="EMBL/GenBank/DDBJ databases">
        <title>Draft genome sequence of the Amantichitinum ursilacus IGB-41, a new chitin-degrading bacterium.</title>
        <authorList>
            <person name="Kirstahler P."/>
            <person name="Guenther M."/>
            <person name="Grumaz C."/>
            <person name="Rupp S."/>
            <person name="Zibek S."/>
            <person name="Sohn K."/>
        </authorList>
    </citation>
    <scope>NUCLEOTIDE SEQUENCE [LARGE SCALE GENOMIC DNA]</scope>
    <source>
        <strain evidence="7 8">IGB-41</strain>
    </source>
</reference>
<dbReference type="EMBL" id="LAQT01000009">
    <property type="protein sequence ID" value="KPC52485.1"/>
    <property type="molecule type" value="Genomic_DNA"/>
</dbReference>
<dbReference type="GO" id="GO:0046677">
    <property type="term" value="P:response to antibiotic"/>
    <property type="evidence" value="ECO:0007669"/>
    <property type="project" value="InterPro"/>
</dbReference>
<feature type="binding site" evidence="5">
    <location>
        <position position="295"/>
    </location>
    <ligand>
        <name>FAD</name>
        <dbReference type="ChEBI" id="CHEBI:57692"/>
    </ligand>
</feature>
<dbReference type="AlphaFoldDB" id="A0A0N0GN88"/>
<dbReference type="OrthoDB" id="8591538at2"/>
<evidence type="ECO:0000256" key="1">
    <source>
        <dbReference type="ARBA" id="ARBA00022630"/>
    </source>
</evidence>
<evidence type="ECO:0000259" key="6">
    <source>
        <dbReference type="Pfam" id="PF01494"/>
    </source>
</evidence>
<dbReference type="Gene3D" id="3.50.50.60">
    <property type="entry name" value="FAD/NAD(P)-binding domain"/>
    <property type="match status" value="1"/>
</dbReference>
<comment type="subcellular location">
    <subcellularLocation>
        <location evidence="5">Cytoplasm</location>
    </subcellularLocation>
</comment>
<evidence type="ECO:0000256" key="3">
    <source>
        <dbReference type="ARBA" id="ARBA00023002"/>
    </source>
</evidence>
<comment type="cofactor">
    <cofactor evidence="5">
        <name>FAD</name>
        <dbReference type="ChEBI" id="CHEBI:57692"/>
    </cofactor>
</comment>
<dbReference type="PRINTS" id="PR00420">
    <property type="entry name" value="RNGMNOXGNASE"/>
</dbReference>
<feature type="binding site" evidence="5">
    <location>
        <position position="103"/>
    </location>
    <ligand>
        <name>FAD</name>
        <dbReference type="ChEBI" id="CHEBI:57692"/>
    </ligand>
</feature>
<protein>
    <recommendedName>
        <fullName evidence="5">Flavin-dependent monooxygenase</fullName>
    </recommendedName>
    <alternativeName>
        <fullName evidence="5">TetX monooxygenase</fullName>
        <shortName evidence="5">TetX</shortName>
        <ecNumber evidence="5">1.14.13.-</ecNumber>
    </alternativeName>
</protein>
<dbReference type="Proteomes" id="UP000037939">
    <property type="component" value="Unassembled WGS sequence"/>
</dbReference>
<gene>
    <name evidence="7" type="primary">hpxO_1</name>
    <name evidence="7" type="ORF">WG78_11590</name>
</gene>
<keyword evidence="4 5" id="KW-0503">Monooxygenase</keyword>
<dbReference type="GO" id="GO:0004497">
    <property type="term" value="F:monooxygenase activity"/>
    <property type="evidence" value="ECO:0007669"/>
    <property type="project" value="UniProtKB-UniRule"/>
</dbReference>
<dbReference type="PANTHER" id="PTHR46972">
    <property type="entry name" value="MONOOXYGENASE ASQM-RELATED"/>
    <property type="match status" value="1"/>
</dbReference>
<comment type="subunit">
    <text evidence="5">Monomer.</text>
</comment>
<keyword evidence="3 5" id="KW-0560">Oxidoreductase</keyword>
<dbReference type="GO" id="GO:0071949">
    <property type="term" value="F:FAD binding"/>
    <property type="evidence" value="ECO:0007669"/>
    <property type="project" value="InterPro"/>
</dbReference>